<dbReference type="InterPro" id="IPR006675">
    <property type="entry name" value="HDIG_dom"/>
</dbReference>
<keyword evidence="2 11" id="KW-0808">Transferase</keyword>
<accession>A0ABT0YXG5</accession>
<dbReference type="Proteomes" id="UP001155077">
    <property type="component" value="Unassembled WGS sequence"/>
</dbReference>
<keyword evidence="6" id="KW-0547">Nucleotide-binding</keyword>
<dbReference type="Pfam" id="PF01743">
    <property type="entry name" value="PolyA_pol"/>
    <property type="match status" value="1"/>
</dbReference>
<name>A0ABT0YXG5_9FLAO</name>
<dbReference type="InterPro" id="IPR032828">
    <property type="entry name" value="PolyA_RNA-bd"/>
</dbReference>
<proteinExistence type="inferred from homology"/>
<dbReference type="PROSITE" id="PS51831">
    <property type="entry name" value="HD"/>
    <property type="match status" value="1"/>
</dbReference>
<comment type="similarity">
    <text evidence="11">Belongs to the tRNA nucleotidyltransferase/poly(A) polymerase family.</text>
</comment>
<dbReference type="InterPro" id="IPR006674">
    <property type="entry name" value="HD_domain"/>
</dbReference>
<evidence type="ECO:0000256" key="10">
    <source>
        <dbReference type="ARBA" id="ARBA00022884"/>
    </source>
</evidence>
<keyword evidence="5" id="KW-0479">Metal-binding</keyword>
<keyword evidence="4" id="KW-0548">Nucleotidyltransferase</keyword>
<comment type="caution">
    <text evidence="13">The sequence shown here is derived from an EMBL/GenBank/DDBJ whole genome shotgun (WGS) entry which is preliminary data.</text>
</comment>
<keyword evidence="7" id="KW-0692">RNA repair</keyword>
<dbReference type="SUPFAM" id="SSF81891">
    <property type="entry name" value="Poly A polymerase C-terminal region-like"/>
    <property type="match status" value="1"/>
</dbReference>
<reference evidence="13" key="1">
    <citation type="submission" date="2022-06" db="EMBL/GenBank/DDBJ databases">
        <title>Gramella sediminis sp. nov., isolated from deep-sea sediment of the Indian Ocean.</title>
        <authorList>
            <person name="Yang L."/>
        </authorList>
    </citation>
    <scope>NUCLEOTIDE SEQUENCE</scope>
    <source>
        <strain evidence="13">HMD3159</strain>
    </source>
</reference>
<dbReference type="EMBL" id="JAMSCK010000001">
    <property type="protein sequence ID" value="MCM8568162.1"/>
    <property type="molecule type" value="Genomic_DNA"/>
</dbReference>
<gene>
    <name evidence="13" type="ORF">NE848_02160</name>
</gene>
<evidence type="ECO:0000256" key="5">
    <source>
        <dbReference type="ARBA" id="ARBA00022723"/>
    </source>
</evidence>
<comment type="cofactor">
    <cofactor evidence="1">
        <name>Mg(2+)</name>
        <dbReference type="ChEBI" id="CHEBI:18420"/>
    </cofactor>
</comment>
<keyword evidence="8" id="KW-0067">ATP-binding</keyword>
<dbReference type="InterPro" id="IPR002646">
    <property type="entry name" value="PolA_pol_head_dom"/>
</dbReference>
<dbReference type="Pfam" id="PF01966">
    <property type="entry name" value="HD"/>
    <property type="match status" value="1"/>
</dbReference>
<sequence>MPKYHNYSKALHHQIFNVISEAADELSVDAYVIGGYVRDHILERGEPKDIDIVAVGSGIELAKKVSEKLPNKPKVQVFKNFGTAMLRADDHEIEFVGARKESYRKDSRKPIVEDGTLEDDQNRRDFTINALALKLNKDGFGDLLDPFNGYEDLNKKVIRTPLDPDITYSDDPLRMYRAIRFATQLNFIIEAESLKAIKRNRDRIKIISKERIVDELNKILLSEKPSKGFALLYKTGLLKKILPELTALQGIDEVEGQKHKDNFWHTLEVVDNISENTDDLWLRWAALLHDIGKAPTKKFHKKIGWTFHGHEFVGAKMVYKLFKRLRLPLNEKMKFVQKMVLLSSRPIAIADENVTDSAVRRLVFDAGDNIEDLMTLCEADITTKNPKRFKKYHNNFQKVRNKIEEVEERDHIRNFQPPVSGEEIMETFDIKPSREVGLIKDAIKEAILEGDIPNEYGPARDFMLKKGKELGLSVPNNPTTK</sequence>
<dbReference type="CDD" id="cd00077">
    <property type="entry name" value="HDc"/>
    <property type="match status" value="1"/>
</dbReference>
<dbReference type="PANTHER" id="PTHR47545">
    <property type="entry name" value="MULTIFUNCTIONAL CCA PROTEIN"/>
    <property type="match status" value="1"/>
</dbReference>
<dbReference type="NCBIfam" id="TIGR00277">
    <property type="entry name" value="HDIG"/>
    <property type="match status" value="1"/>
</dbReference>
<evidence type="ECO:0000256" key="3">
    <source>
        <dbReference type="ARBA" id="ARBA00022694"/>
    </source>
</evidence>
<dbReference type="Gene3D" id="1.10.3090.10">
    <property type="entry name" value="cca-adding enzyme, domain 2"/>
    <property type="match status" value="1"/>
</dbReference>
<dbReference type="PANTHER" id="PTHR47545:SF1">
    <property type="entry name" value="MULTIFUNCTIONAL CCA PROTEIN"/>
    <property type="match status" value="1"/>
</dbReference>
<keyword evidence="9" id="KW-0460">Magnesium</keyword>
<dbReference type="RefSeq" id="WP_252110564.1">
    <property type="nucleotide sequence ID" value="NZ_JAMSCK010000001.1"/>
</dbReference>
<dbReference type="Gene3D" id="3.30.460.10">
    <property type="entry name" value="Beta Polymerase, domain 2"/>
    <property type="match status" value="1"/>
</dbReference>
<dbReference type="Pfam" id="PF12627">
    <property type="entry name" value="PolyA_pol_RNAbd"/>
    <property type="match status" value="1"/>
</dbReference>
<evidence type="ECO:0000256" key="11">
    <source>
        <dbReference type="RuleBase" id="RU003953"/>
    </source>
</evidence>
<evidence type="ECO:0000256" key="1">
    <source>
        <dbReference type="ARBA" id="ARBA00001946"/>
    </source>
</evidence>
<evidence type="ECO:0000256" key="9">
    <source>
        <dbReference type="ARBA" id="ARBA00022842"/>
    </source>
</evidence>
<evidence type="ECO:0000256" key="8">
    <source>
        <dbReference type="ARBA" id="ARBA00022840"/>
    </source>
</evidence>
<evidence type="ECO:0000313" key="14">
    <source>
        <dbReference type="Proteomes" id="UP001155077"/>
    </source>
</evidence>
<evidence type="ECO:0000256" key="4">
    <source>
        <dbReference type="ARBA" id="ARBA00022695"/>
    </source>
</evidence>
<dbReference type="InterPro" id="IPR003607">
    <property type="entry name" value="HD/PDEase_dom"/>
</dbReference>
<evidence type="ECO:0000256" key="6">
    <source>
        <dbReference type="ARBA" id="ARBA00022741"/>
    </source>
</evidence>
<dbReference type="CDD" id="cd05398">
    <property type="entry name" value="NT_ClassII-CCAase"/>
    <property type="match status" value="1"/>
</dbReference>
<dbReference type="InterPro" id="IPR043519">
    <property type="entry name" value="NT_sf"/>
</dbReference>
<dbReference type="SUPFAM" id="SSF81301">
    <property type="entry name" value="Nucleotidyltransferase"/>
    <property type="match status" value="1"/>
</dbReference>
<protein>
    <submittedName>
        <fullName evidence="13">CCA tRNA nucleotidyltransferase</fullName>
    </submittedName>
</protein>
<keyword evidence="3" id="KW-0819">tRNA processing</keyword>
<organism evidence="13 14">
    <name type="scientific">Gramella jeungdoensis</name>
    <dbReference type="NCBI Taxonomy" id="708091"/>
    <lineage>
        <taxon>Bacteria</taxon>
        <taxon>Pseudomonadati</taxon>
        <taxon>Bacteroidota</taxon>
        <taxon>Flavobacteriia</taxon>
        <taxon>Flavobacteriales</taxon>
        <taxon>Flavobacteriaceae</taxon>
        <taxon>Christiangramia</taxon>
    </lineage>
</organism>
<feature type="domain" description="HD" evidence="12">
    <location>
        <begin position="262"/>
        <end position="370"/>
    </location>
</feature>
<evidence type="ECO:0000313" key="13">
    <source>
        <dbReference type="EMBL" id="MCM8568162.1"/>
    </source>
</evidence>
<dbReference type="InterPro" id="IPR050124">
    <property type="entry name" value="tRNA_CCA-adding_enzyme"/>
</dbReference>
<evidence type="ECO:0000256" key="7">
    <source>
        <dbReference type="ARBA" id="ARBA00022800"/>
    </source>
</evidence>
<evidence type="ECO:0000259" key="12">
    <source>
        <dbReference type="PROSITE" id="PS51831"/>
    </source>
</evidence>
<keyword evidence="14" id="KW-1185">Reference proteome</keyword>
<evidence type="ECO:0000256" key="2">
    <source>
        <dbReference type="ARBA" id="ARBA00022679"/>
    </source>
</evidence>
<keyword evidence="10 11" id="KW-0694">RNA-binding</keyword>